<feature type="compositionally biased region" description="Low complexity" evidence="1">
    <location>
        <begin position="183"/>
        <end position="200"/>
    </location>
</feature>
<feature type="compositionally biased region" description="Polar residues" evidence="1">
    <location>
        <begin position="201"/>
        <end position="237"/>
    </location>
</feature>
<evidence type="ECO:0000313" key="3">
    <source>
        <dbReference type="Proteomes" id="UP000178129"/>
    </source>
</evidence>
<dbReference type="InParanoid" id="A0A1E1KLT7"/>
<feature type="compositionally biased region" description="Polar residues" evidence="1">
    <location>
        <begin position="248"/>
        <end position="267"/>
    </location>
</feature>
<accession>A0A1E1KLT7</accession>
<dbReference type="Proteomes" id="UP000178129">
    <property type="component" value="Unassembled WGS sequence"/>
</dbReference>
<feature type="region of interest" description="Disordered" evidence="1">
    <location>
        <begin position="155"/>
        <end position="284"/>
    </location>
</feature>
<feature type="compositionally biased region" description="Polar residues" evidence="1">
    <location>
        <begin position="155"/>
        <end position="168"/>
    </location>
</feature>
<dbReference type="EMBL" id="FJUW01000016">
    <property type="protein sequence ID" value="CZS98995.1"/>
    <property type="molecule type" value="Genomic_DNA"/>
</dbReference>
<proteinExistence type="predicted"/>
<evidence type="ECO:0000313" key="2">
    <source>
        <dbReference type="EMBL" id="CZS98995.1"/>
    </source>
</evidence>
<dbReference type="AlphaFoldDB" id="A0A1E1KLT7"/>
<name>A0A1E1KLT7_9HELO</name>
<gene>
    <name evidence="2" type="ORF">RCO7_00396</name>
</gene>
<sequence>MVRVAVFPSLLLRHRLAENQDILLVGIPEEGGCFPGEYQCTTNGCIPMAGLSGIGTCSTGYHLCPASLNSGCCKSGSSCALSGCCWATSMSTFTYTNILTTTDANLKPHTLTTTIIRTTILKAPDPTQNSTCCRVLIIATSITIQLLKRAIRTSEQASSNTHDSSSGHQARHSLPRHLDSFAPSTNTNTNTISTSNPLPTQIQAQNNHRLAQVSQLSPSTSQRTPHATPATGATQVPSLKYPVPRSPLPNSTPGLTKSNSILASPASTGPGLGSPRSPHGMSSPREGLLNIPEAGEYRIGLEGGGGGVGVGRVGSKFGESRQGGRIRMGKLWGMERSG</sequence>
<reference evidence="3" key="1">
    <citation type="submission" date="2016-03" db="EMBL/GenBank/DDBJ databases">
        <authorList>
            <person name="Ploux O."/>
        </authorList>
    </citation>
    <scope>NUCLEOTIDE SEQUENCE [LARGE SCALE GENOMIC DNA]</scope>
    <source>
        <strain evidence="3">UK7</strain>
    </source>
</reference>
<evidence type="ECO:0000256" key="1">
    <source>
        <dbReference type="SAM" id="MobiDB-lite"/>
    </source>
</evidence>
<comment type="caution">
    <text evidence="2">The sequence shown here is derived from an EMBL/GenBank/DDBJ whole genome shotgun (WGS) entry which is preliminary data.</text>
</comment>
<feature type="region of interest" description="Disordered" evidence="1">
    <location>
        <begin position="314"/>
        <end position="338"/>
    </location>
</feature>
<keyword evidence="3" id="KW-1185">Reference proteome</keyword>
<organism evidence="2 3">
    <name type="scientific">Rhynchosporium graminicola</name>
    <dbReference type="NCBI Taxonomy" id="2792576"/>
    <lineage>
        <taxon>Eukaryota</taxon>
        <taxon>Fungi</taxon>
        <taxon>Dikarya</taxon>
        <taxon>Ascomycota</taxon>
        <taxon>Pezizomycotina</taxon>
        <taxon>Leotiomycetes</taxon>
        <taxon>Helotiales</taxon>
        <taxon>Ploettnerulaceae</taxon>
        <taxon>Rhynchosporium</taxon>
    </lineage>
</organism>
<protein>
    <submittedName>
        <fullName evidence="2">Uncharacterized protein</fullName>
    </submittedName>
</protein>
<dbReference type="STRING" id="914237.A0A1E1KLT7"/>